<accession>A0A5J4LF84</accession>
<reference evidence="2 3" key="1">
    <citation type="submission" date="2019-10" db="EMBL/GenBank/DDBJ databases">
        <title>Whole genome shotgun sequence of Streptomyces angustmyceticus NBRC 3934.</title>
        <authorList>
            <person name="Hosoyama A."/>
            <person name="Ichikawa N."/>
            <person name="Kimura A."/>
            <person name="Kitahashi Y."/>
            <person name="Komaki H."/>
            <person name="Uohara A."/>
        </authorList>
    </citation>
    <scope>NUCLEOTIDE SEQUENCE [LARGE SCALE GENOMIC DNA]</scope>
    <source>
        <strain evidence="2 3">NBRC 3934</strain>
    </source>
</reference>
<dbReference type="PANTHER" id="PTHR43194:SF5">
    <property type="entry name" value="PIMELOYL-[ACYL-CARRIER PROTEIN] METHYL ESTER ESTERASE"/>
    <property type="match status" value="1"/>
</dbReference>
<evidence type="ECO:0000259" key="1">
    <source>
        <dbReference type="Pfam" id="PF12697"/>
    </source>
</evidence>
<gene>
    <name evidence="2" type="ORF">San01_30880</name>
</gene>
<comment type="caution">
    <text evidence="2">The sequence shown here is derived from an EMBL/GenBank/DDBJ whole genome shotgun (WGS) entry which is preliminary data.</text>
</comment>
<dbReference type="AlphaFoldDB" id="A0A5J4LF84"/>
<dbReference type="InterPro" id="IPR050228">
    <property type="entry name" value="Carboxylesterase_BioH"/>
</dbReference>
<dbReference type="InterPro" id="IPR029058">
    <property type="entry name" value="AB_hydrolase_fold"/>
</dbReference>
<name>A0A5J4LF84_9ACTN</name>
<dbReference type="Gene3D" id="3.40.50.1820">
    <property type="entry name" value="alpha/beta hydrolase"/>
    <property type="match status" value="1"/>
</dbReference>
<evidence type="ECO:0000313" key="2">
    <source>
        <dbReference type="EMBL" id="GES30601.1"/>
    </source>
</evidence>
<dbReference type="EMBL" id="BLAG01000008">
    <property type="protein sequence ID" value="GES30601.1"/>
    <property type="molecule type" value="Genomic_DNA"/>
</dbReference>
<sequence length="318" mass="33787">MTAAPAPQTPAHAPSPAFRDAYERAMARWPVPVERLDLESEFGTTRVTVCGPAGAPPLVLLHGGGTTSAVWYAQAAALAPTRRVYAVDQIGAPGLSVQTGRPLRRPEDLYVWLDGVLDGLGLESVALLGHSYGGWLALGYAVHAAAPHPSGTPGPQRESPRASAPRGRVARLVLLDPTQCFAGYRPSYLLRALPLFVRPGERSTRRFLAWETRGAAPAPELVRLMGLGAAEFRGAKVVTGPRPDVTRLGAAAPPTLVLLAEHSRAHDLRRVAARAERTPGVRLATVPGVTHHSMPYDRAGELGHRVLDFLEAGLPDGA</sequence>
<dbReference type="SUPFAM" id="SSF53474">
    <property type="entry name" value="alpha/beta-Hydrolases"/>
    <property type="match status" value="1"/>
</dbReference>
<dbReference type="Proteomes" id="UP000325598">
    <property type="component" value="Unassembled WGS sequence"/>
</dbReference>
<dbReference type="RefSeq" id="WP_152104582.1">
    <property type="nucleotide sequence ID" value="NZ_BLAG01000008.1"/>
</dbReference>
<dbReference type="OrthoDB" id="5513277at2"/>
<dbReference type="Pfam" id="PF12697">
    <property type="entry name" value="Abhydrolase_6"/>
    <property type="match status" value="1"/>
</dbReference>
<dbReference type="InterPro" id="IPR000073">
    <property type="entry name" value="AB_hydrolase_1"/>
</dbReference>
<dbReference type="GO" id="GO:0003824">
    <property type="term" value="F:catalytic activity"/>
    <property type="evidence" value="ECO:0007669"/>
    <property type="project" value="UniProtKB-ARBA"/>
</dbReference>
<organism evidence="2 3">
    <name type="scientific">Streptomyces angustmyceticus</name>
    <dbReference type="NCBI Taxonomy" id="285578"/>
    <lineage>
        <taxon>Bacteria</taxon>
        <taxon>Bacillati</taxon>
        <taxon>Actinomycetota</taxon>
        <taxon>Actinomycetes</taxon>
        <taxon>Kitasatosporales</taxon>
        <taxon>Streptomycetaceae</taxon>
        <taxon>Streptomyces</taxon>
    </lineage>
</organism>
<dbReference type="PANTHER" id="PTHR43194">
    <property type="entry name" value="HYDROLASE ALPHA/BETA FOLD FAMILY"/>
    <property type="match status" value="1"/>
</dbReference>
<evidence type="ECO:0000313" key="3">
    <source>
        <dbReference type="Proteomes" id="UP000325598"/>
    </source>
</evidence>
<feature type="domain" description="AB hydrolase-1" evidence="1">
    <location>
        <begin position="58"/>
        <end position="300"/>
    </location>
</feature>
<protein>
    <submittedName>
        <fullName evidence="2">Carboxylesterase</fullName>
    </submittedName>
</protein>
<keyword evidence="3" id="KW-1185">Reference proteome</keyword>
<dbReference type="GeneID" id="96751487"/>
<proteinExistence type="predicted"/>